<dbReference type="Proteomes" id="UP001501423">
    <property type="component" value="Unassembled WGS sequence"/>
</dbReference>
<accession>A0ABN3WML5</accession>
<gene>
    <name evidence="1" type="ORF">GCM10010478_21980</name>
</gene>
<dbReference type="InterPro" id="IPR052704">
    <property type="entry name" value="ECF_Sigma-70_Domain"/>
</dbReference>
<dbReference type="InterPro" id="IPR032710">
    <property type="entry name" value="NTF2-like_dom_sf"/>
</dbReference>
<dbReference type="Gene3D" id="3.10.450.50">
    <property type="match status" value="1"/>
</dbReference>
<evidence type="ECO:0008006" key="3">
    <source>
        <dbReference type="Google" id="ProtNLM"/>
    </source>
</evidence>
<name>A0ABN3WML5_9ACTN</name>
<keyword evidence="2" id="KW-1185">Reference proteome</keyword>
<dbReference type="PANTHER" id="PTHR30173">
    <property type="entry name" value="SIGMA 19 FACTOR"/>
    <property type="match status" value="1"/>
</dbReference>
<evidence type="ECO:0000313" key="2">
    <source>
        <dbReference type="Proteomes" id="UP001501423"/>
    </source>
</evidence>
<comment type="caution">
    <text evidence="1">The sequence shown here is derived from an EMBL/GenBank/DDBJ whole genome shotgun (WGS) entry which is preliminary data.</text>
</comment>
<proteinExistence type="predicted"/>
<sequence>MSQTARLSGLSHVNRVDHGSPLADLLDERRHLVALAHRMLGSADDAESAVDECYRRWYALSDRERERIRVPLTWLAAGLGRICRARRVLPPPEGSAGAARPTVPDVIVVRPRDAQPTTLRQHAAANPTTLRQHDAVVHAVRRALVAADVDLLLPLLAPDAAAFFDGGGKIRTLVAPVHGRDRVARGLLRLLDRGPHTTLAAHSVNGRTGLVVRHGRRVVAVLSLDVSGTEAVGVWVVVNPDKLRSWNAGRRP</sequence>
<dbReference type="RefSeq" id="WP_346088816.1">
    <property type="nucleotide sequence ID" value="NZ_BAAAVA010000019.1"/>
</dbReference>
<reference evidence="1 2" key="1">
    <citation type="journal article" date="2019" name="Int. J. Syst. Evol. Microbiol.">
        <title>The Global Catalogue of Microorganisms (GCM) 10K type strain sequencing project: providing services to taxonomists for standard genome sequencing and annotation.</title>
        <authorList>
            <consortium name="The Broad Institute Genomics Platform"/>
            <consortium name="The Broad Institute Genome Sequencing Center for Infectious Disease"/>
            <person name="Wu L."/>
            <person name="Ma J."/>
        </authorList>
    </citation>
    <scope>NUCLEOTIDE SEQUENCE [LARGE SCALE GENOMIC DNA]</scope>
    <source>
        <strain evidence="1 2">JCM 9650</strain>
    </source>
</reference>
<dbReference type="PANTHER" id="PTHR30173:SF43">
    <property type="entry name" value="ECF RNA POLYMERASE SIGMA FACTOR SIGI-RELATED"/>
    <property type="match status" value="1"/>
</dbReference>
<dbReference type="SUPFAM" id="SSF54427">
    <property type="entry name" value="NTF2-like"/>
    <property type="match status" value="1"/>
</dbReference>
<evidence type="ECO:0000313" key="1">
    <source>
        <dbReference type="EMBL" id="GAA2921287.1"/>
    </source>
</evidence>
<organism evidence="1 2">
    <name type="scientific">Streptomyces erythrogriseus</name>
    <dbReference type="NCBI Taxonomy" id="284027"/>
    <lineage>
        <taxon>Bacteria</taxon>
        <taxon>Bacillati</taxon>
        <taxon>Actinomycetota</taxon>
        <taxon>Actinomycetes</taxon>
        <taxon>Kitasatosporales</taxon>
        <taxon>Streptomycetaceae</taxon>
        <taxon>Streptomyces</taxon>
        <taxon>Streptomyces griseoincarnatus group</taxon>
    </lineage>
</organism>
<protein>
    <recommendedName>
        <fullName evidence="3">RNA polymerase subunit sigma</fullName>
    </recommendedName>
</protein>
<dbReference type="EMBL" id="BAAAVA010000019">
    <property type="protein sequence ID" value="GAA2921287.1"/>
    <property type="molecule type" value="Genomic_DNA"/>
</dbReference>